<protein>
    <submittedName>
        <fullName evidence="2">Lipopolysaccharide kinase (Kdo/WaaP) family domain-containing protein</fullName>
    </submittedName>
</protein>
<keyword evidence="1" id="KW-0175">Coiled coil</keyword>
<sequence length="226" mass="25742">MKEAYSVNGRISREPATEKPHFASVAKEILPGVTKTWHPICIDHLELQLRERLHVGVHEATCPHFASTVAAKFTRFPYEIGYFEKETDAYRLLEGRGIGPPFLGHLAEEGRVIGFIIGLVTDFRHATPNDFGLCRDALTKLHESGFKHGDINKHNFLIHDGRATLIDFELMSRADASERKDELNRLIDELRDTIRLIEEAALWRSPSAAWSIHKRIILVEDEVARE</sequence>
<keyword evidence="3" id="KW-1185">Reference proteome</keyword>
<reference evidence="2" key="1">
    <citation type="submission" date="2021-09" db="EMBL/GenBank/DDBJ databases">
        <title>A high-quality genome of the endoparasitic fungus Hirsutella rhossiliensis with a comparison of Hirsutella genomes reveals transposable elements contributing to genome size variation.</title>
        <authorList>
            <person name="Lin R."/>
            <person name="Jiao Y."/>
            <person name="Sun X."/>
            <person name="Ling J."/>
            <person name="Xie B."/>
            <person name="Cheng X."/>
        </authorList>
    </citation>
    <scope>NUCLEOTIDE SEQUENCE</scope>
    <source>
        <strain evidence="2">HR02</strain>
    </source>
</reference>
<dbReference type="RefSeq" id="XP_044725145.1">
    <property type="nucleotide sequence ID" value="XM_044858745.1"/>
</dbReference>
<dbReference type="InterPro" id="IPR011009">
    <property type="entry name" value="Kinase-like_dom_sf"/>
</dbReference>
<evidence type="ECO:0000313" key="2">
    <source>
        <dbReference type="EMBL" id="KAH0967632.1"/>
    </source>
</evidence>
<gene>
    <name evidence="2" type="ORF">HRG_00274</name>
</gene>
<dbReference type="Proteomes" id="UP000824596">
    <property type="component" value="Unassembled WGS sequence"/>
</dbReference>
<dbReference type="GeneID" id="68349403"/>
<name>A0A9P8NAK9_9HYPO</name>
<dbReference type="Pfam" id="PF06293">
    <property type="entry name" value="Kdo"/>
    <property type="match status" value="1"/>
</dbReference>
<dbReference type="OrthoDB" id="2687876at2759"/>
<dbReference type="GO" id="GO:0016301">
    <property type="term" value="F:kinase activity"/>
    <property type="evidence" value="ECO:0007669"/>
    <property type="project" value="UniProtKB-KW"/>
</dbReference>
<proteinExistence type="predicted"/>
<dbReference type="AlphaFoldDB" id="A0A9P8NAK9"/>
<keyword evidence="2" id="KW-0418">Kinase</keyword>
<keyword evidence="2" id="KW-0808">Transferase</keyword>
<organism evidence="2 3">
    <name type="scientific">Hirsutella rhossiliensis</name>
    <dbReference type="NCBI Taxonomy" id="111463"/>
    <lineage>
        <taxon>Eukaryota</taxon>
        <taxon>Fungi</taxon>
        <taxon>Dikarya</taxon>
        <taxon>Ascomycota</taxon>
        <taxon>Pezizomycotina</taxon>
        <taxon>Sordariomycetes</taxon>
        <taxon>Hypocreomycetidae</taxon>
        <taxon>Hypocreales</taxon>
        <taxon>Ophiocordycipitaceae</taxon>
        <taxon>Hirsutella</taxon>
    </lineage>
</organism>
<dbReference type="SUPFAM" id="SSF56112">
    <property type="entry name" value="Protein kinase-like (PK-like)"/>
    <property type="match status" value="1"/>
</dbReference>
<evidence type="ECO:0000313" key="3">
    <source>
        <dbReference type="Proteomes" id="UP000824596"/>
    </source>
</evidence>
<dbReference type="Gene3D" id="1.10.510.10">
    <property type="entry name" value="Transferase(Phosphotransferase) domain 1"/>
    <property type="match status" value="1"/>
</dbReference>
<feature type="coiled-coil region" evidence="1">
    <location>
        <begin position="173"/>
        <end position="200"/>
    </location>
</feature>
<comment type="caution">
    <text evidence="2">The sequence shown here is derived from an EMBL/GenBank/DDBJ whole genome shotgun (WGS) entry which is preliminary data.</text>
</comment>
<dbReference type="EMBL" id="JAIZPD010000001">
    <property type="protein sequence ID" value="KAH0967632.1"/>
    <property type="molecule type" value="Genomic_DNA"/>
</dbReference>
<evidence type="ECO:0000256" key="1">
    <source>
        <dbReference type="SAM" id="Coils"/>
    </source>
</evidence>
<accession>A0A9P8NAK9</accession>